<sequence>MSRRTSHTKTTTLFMDILLLHDLLVVCLTSLLLFPMFLAWQTIMHVRCMHPMQRIIVIDVFREVLVGTHVHRTWYPIATIIIHASLVRQAILHKMTVT</sequence>
<keyword evidence="2" id="KW-1185">Reference proteome</keyword>
<dbReference type="AlphaFoldDB" id="A0AAV2FV39"/>
<reference evidence="1 2" key="1">
    <citation type="submission" date="2024-04" db="EMBL/GenBank/DDBJ databases">
        <authorList>
            <person name="Fracassetti M."/>
        </authorList>
    </citation>
    <scope>NUCLEOTIDE SEQUENCE [LARGE SCALE GENOMIC DNA]</scope>
</reference>
<proteinExistence type="predicted"/>
<protein>
    <submittedName>
        <fullName evidence="1">Uncharacterized protein</fullName>
    </submittedName>
</protein>
<evidence type="ECO:0000313" key="1">
    <source>
        <dbReference type="EMBL" id="CAL1402206.1"/>
    </source>
</evidence>
<evidence type="ECO:0000313" key="2">
    <source>
        <dbReference type="Proteomes" id="UP001497516"/>
    </source>
</evidence>
<organism evidence="1 2">
    <name type="scientific">Linum trigynum</name>
    <dbReference type="NCBI Taxonomy" id="586398"/>
    <lineage>
        <taxon>Eukaryota</taxon>
        <taxon>Viridiplantae</taxon>
        <taxon>Streptophyta</taxon>
        <taxon>Embryophyta</taxon>
        <taxon>Tracheophyta</taxon>
        <taxon>Spermatophyta</taxon>
        <taxon>Magnoliopsida</taxon>
        <taxon>eudicotyledons</taxon>
        <taxon>Gunneridae</taxon>
        <taxon>Pentapetalae</taxon>
        <taxon>rosids</taxon>
        <taxon>fabids</taxon>
        <taxon>Malpighiales</taxon>
        <taxon>Linaceae</taxon>
        <taxon>Linum</taxon>
    </lineage>
</organism>
<name>A0AAV2FV39_9ROSI</name>
<dbReference type="Proteomes" id="UP001497516">
    <property type="component" value="Chromosome 7"/>
</dbReference>
<dbReference type="EMBL" id="OZ034820">
    <property type="protein sequence ID" value="CAL1402206.1"/>
    <property type="molecule type" value="Genomic_DNA"/>
</dbReference>
<gene>
    <name evidence="1" type="ORF">LTRI10_LOCUS42224</name>
</gene>
<accession>A0AAV2FV39</accession>